<dbReference type="Proteomes" id="UP000011602">
    <property type="component" value="Unassembled WGS sequence"/>
</dbReference>
<reference evidence="7 8" key="1">
    <citation type="journal article" date="2014" name="PLoS Genet.">
        <title>Phylogenetically driven sequencing of extremely halophilic archaea reveals strategies for static and dynamic osmo-response.</title>
        <authorList>
            <person name="Becker E.A."/>
            <person name="Seitzer P.M."/>
            <person name="Tritt A."/>
            <person name="Larsen D."/>
            <person name="Krusor M."/>
            <person name="Yao A.I."/>
            <person name="Wu D."/>
            <person name="Madern D."/>
            <person name="Eisen J.A."/>
            <person name="Darling A.E."/>
            <person name="Facciotti M.T."/>
        </authorList>
    </citation>
    <scope>NUCLEOTIDE SEQUENCE [LARGE SCALE GENOMIC DNA]</scope>
    <source>
        <strain evidence="7 8">JCM 12255</strain>
    </source>
</reference>
<dbReference type="Pfam" id="PF13248">
    <property type="entry name" value="Zn_ribbon_3"/>
    <property type="match status" value="1"/>
</dbReference>
<evidence type="ECO:0000256" key="5">
    <source>
        <dbReference type="SAM" id="Phobius"/>
    </source>
</evidence>
<dbReference type="InterPro" id="IPR059113">
    <property type="entry name" value="Znf_ribbon"/>
</dbReference>
<feature type="domain" description="Putative zinc-ribbon" evidence="6">
    <location>
        <begin position="4"/>
        <end position="25"/>
    </location>
</feature>
<dbReference type="Pfam" id="PF09685">
    <property type="entry name" value="MamF_MmsF"/>
    <property type="match status" value="1"/>
</dbReference>
<evidence type="ECO:0000256" key="2">
    <source>
        <dbReference type="ARBA" id="ARBA00022692"/>
    </source>
</evidence>
<dbReference type="InterPro" id="IPR019109">
    <property type="entry name" value="MamF_MmsF"/>
</dbReference>
<gene>
    <name evidence="7" type="ORF">C493_10383</name>
</gene>
<evidence type="ECO:0000256" key="3">
    <source>
        <dbReference type="ARBA" id="ARBA00022989"/>
    </source>
</evidence>
<keyword evidence="8" id="KW-1185">Reference proteome</keyword>
<feature type="transmembrane region" description="Helical" evidence="5">
    <location>
        <begin position="57"/>
        <end position="81"/>
    </location>
</feature>
<keyword evidence="4 5" id="KW-0472">Membrane</keyword>
<sequence>MSNYCEYCGASLEPRANFCSECGEPVTADEWGARSRSAGAETRTHARSAEAERKNGTTLAGITHALALFTWVFGPLIVLVVTDDEFAAENAKNAVNWQLMLTIYLLVSMLLTAVLVGFVFLFVLPILNIVVCVVAAIKALDGDAWTYPATPRLL</sequence>
<keyword evidence="2 5" id="KW-0812">Transmembrane</keyword>
<dbReference type="STRING" id="1227499.C493_10383"/>
<accession>L9X5L2</accession>
<evidence type="ECO:0000313" key="7">
    <source>
        <dbReference type="EMBL" id="ELY55878.1"/>
    </source>
</evidence>
<protein>
    <recommendedName>
        <fullName evidence="6">Putative zinc-ribbon domain-containing protein</fullName>
    </recommendedName>
</protein>
<dbReference type="OrthoDB" id="187449at2157"/>
<dbReference type="RefSeq" id="WP_007259359.1">
    <property type="nucleotide sequence ID" value="NZ_AOHZ01000047.1"/>
</dbReference>
<evidence type="ECO:0000259" key="6">
    <source>
        <dbReference type="Pfam" id="PF13248"/>
    </source>
</evidence>
<feature type="transmembrane region" description="Helical" evidence="5">
    <location>
        <begin position="101"/>
        <end position="134"/>
    </location>
</feature>
<evidence type="ECO:0000256" key="1">
    <source>
        <dbReference type="ARBA" id="ARBA00004141"/>
    </source>
</evidence>
<keyword evidence="3 5" id="KW-1133">Transmembrane helix</keyword>
<dbReference type="EMBL" id="AOHZ01000047">
    <property type="protein sequence ID" value="ELY55878.1"/>
    <property type="molecule type" value="Genomic_DNA"/>
</dbReference>
<proteinExistence type="predicted"/>
<dbReference type="eggNOG" id="arCOG06382">
    <property type="taxonomic scope" value="Archaea"/>
</dbReference>
<comment type="subcellular location">
    <subcellularLocation>
        <location evidence="1">Membrane</location>
        <topology evidence="1">Multi-pass membrane protein</topology>
    </subcellularLocation>
</comment>
<name>L9X5L2_9EURY</name>
<comment type="caution">
    <text evidence="7">The sequence shown here is derived from an EMBL/GenBank/DDBJ whole genome shotgun (WGS) entry which is preliminary data.</text>
</comment>
<dbReference type="AlphaFoldDB" id="L9X5L2"/>
<evidence type="ECO:0000256" key="4">
    <source>
        <dbReference type="ARBA" id="ARBA00023136"/>
    </source>
</evidence>
<evidence type="ECO:0000313" key="8">
    <source>
        <dbReference type="Proteomes" id="UP000011602"/>
    </source>
</evidence>
<organism evidence="7 8">
    <name type="scientific">Natronolimnohabitans innermongolicus JCM 12255</name>
    <dbReference type="NCBI Taxonomy" id="1227499"/>
    <lineage>
        <taxon>Archaea</taxon>
        <taxon>Methanobacteriati</taxon>
        <taxon>Methanobacteriota</taxon>
        <taxon>Stenosarchaea group</taxon>
        <taxon>Halobacteria</taxon>
        <taxon>Halobacteriales</taxon>
        <taxon>Natrialbaceae</taxon>
        <taxon>Natronolimnohabitans</taxon>
    </lineage>
</organism>